<gene>
    <name evidence="2" type="ORF">HMH01_00545</name>
</gene>
<dbReference type="RefSeq" id="WP_171321445.1">
    <property type="nucleotide sequence ID" value="NZ_JABFBC010000001.1"/>
</dbReference>
<protein>
    <submittedName>
        <fullName evidence="2">Uncharacterized protein</fullName>
    </submittedName>
</protein>
<comment type="caution">
    <text evidence="2">The sequence shown here is derived from an EMBL/GenBank/DDBJ whole genome shotgun (WGS) entry which is preliminary data.</text>
</comment>
<organism evidence="2 3">
    <name type="scientific">Halovulum dunhuangense</name>
    <dbReference type="NCBI Taxonomy" id="1505036"/>
    <lineage>
        <taxon>Bacteria</taxon>
        <taxon>Pseudomonadati</taxon>
        <taxon>Pseudomonadota</taxon>
        <taxon>Alphaproteobacteria</taxon>
        <taxon>Rhodobacterales</taxon>
        <taxon>Paracoccaceae</taxon>
        <taxon>Halovulum</taxon>
    </lineage>
</organism>
<name>A0A849KPE2_9RHOB</name>
<dbReference type="EMBL" id="JABFBC010000001">
    <property type="protein sequence ID" value="NNU78913.1"/>
    <property type="molecule type" value="Genomic_DNA"/>
</dbReference>
<dbReference type="Proteomes" id="UP000572377">
    <property type="component" value="Unassembled WGS sequence"/>
</dbReference>
<feature type="region of interest" description="Disordered" evidence="1">
    <location>
        <begin position="50"/>
        <end position="72"/>
    </location>
</feature>
<reference evidence="2 3" key="1">
    <citation type="submission" date="2020-05" db="EMBL/GenBank/DDBJ databases">
        <title>Gimesia benthica sp. nov., a novel planctomycete isolated from a deep-sea water sample of the Northwest Indian Ocean.</title>
        <authorList>
            <person name="Wang J."/>
            <person name="Ruan C."/>
            <person name="Song L."/>
            <person name="Zhu Y."/>
            <person name="Li A."/>
            <person name="Zheng X."/>
            <person name="Wang L."/>
            <person name="Lu Z."/>
            <person name="Huang Y."/>
            <person name="Du W."/>
            <person name="Zhou Y."/>
            <person name="Huang L."/>
            <person name="Dai X."/>
        </authorList>
    </citation>
    <scope>NUCLEOTIDE SEQUENCE [LARGE SCALE GENOMIC DNA]</scope>
    <source>
        <strain evidence="2 3">YYQ-30</strain>
    </source>
</reference>
<evidence type="ECO:0000256" key="1">
    <source>
        <dbReference type="SAM" id="MobiDB-lite"/>
    </source>
</evidence>
<keyword evidence="3" id="KW-1185">Reference proteome</keyword>
<evidence type="ECO:0000313" key="2">
    <source>
        <dbReference type="EMBL" id="NNU78913.1"/>
    </source>
</evidence>
<accession>A0A849KPE2</accession>
<dbReference type="AlphaFoldDB" id="A0A849KPE2"/>
<evidence type="ECO:0000313" key="3">
    <source>
        <dbReference type="Proteomes" id="UP000572377"/>
    </source>
</evidence>
<sequence length="72" mass="7701">MNMSNEWMLDLLADIRNVAARNAMFELSEHLDDALLIAARELRSGICGTTGAGVGDALDDGLSGPARSHEFP</sequence>
<proteinExistence type="predicted"/>